<gene>
    <name evidence="2" type="ORF">AVDCRST_MAG13-1874</name>
</gene>
<proteinExistence type="predicted"/>
<dbReference type="AlphaFoldDB" id="A0A6J4S9Q9"/>
<sequence>RGVPRRAPGRPRPRHAAPADRVLRHLEPHGHPHRRLDGGLRGRRPEEVGLPALHHPRAHGGRAGRLRRHGGGPLAADEAVGGPAGPLPARPQPQRVVRHAAERRRHRRRPGAARRGPAGARGLRRAGRGGHLPGQADRGGLRPGPPRPDPARPRHAGAPAPAARARRGPPLRHHPPPPAARQVHAQLRAGRAARGGAPAQAHAAPALRLARGGPLRLARRARGRAGPAGQDGPGPVRLPAPHVVRL</sequence>
<name>A0A6J4S9Q9_9ACTN</name>
<feature type="compositionally biased region" description="Basic residues" evidence="1">
    <location>
        <begin position="54"/>
        <end position="70"/>
    </location>
</feature>
<reference evidence="2" key="1">
    <citation type="submission" date="2020-02" db="EMBL/GenBank/DDBJ databases">
        <authorList>
            <person name="Meier V. D."/>
        </authorList>
    </citation>
    <scope>NUCLEOTIDE SEQUENCE</scope>
    <source>
        <strain evidence="2">AVDCRST_MAG13</strain>
    </source>
</reference>
<organism evidence="2">
    <name type="scientific">uncultured Solirubrobacteraceae bacterium</name>
    <dbReference type="NCBI Taxonomy" id="1162706"/>
    <lineage>
        <taxon>Bacteria</taxon>
        <taxon>Bacillati</taxon>
        <taxon>Actinomycetota</taxon>
        <taxon>Thermoleophilia</taxon>
        <taxon>Solirubrobacterales</taxon>
        <taxon>Solirubrobacteraceae</taxon>
        <taxon>environmental samples</taxon>
    </lineage>
</organism>
<dbReference type="EMBL" id="CADCVO010000293">
    <property type="protein sequence ID" value="CAA9493590.1"/>
    <property type="molecule type" value="Genomic_DNA"/>
</dbReference>
<protein>
    <submittedName>
        <fullName evidence="2">Excinuclease ABC subunit C</fullName>
    </submittedName>
</protein>
<evidence type="ECO:0000256" key="1">
    <source>
        <dbReference type="SAM" id="MobiDB-lite"/>
    </source>
</evidence>
<feature type="compositionally biased region" description="Basic and acidic residues" evidence="1">
    <location>
        <begin position="17"/>
        <end position="47"/>
    </location>
</feature>
<feature type="compositionally biased region" description="Low complexity" evidence="1">
    <location>
        <begin position="224"/>
        <end position="235"/>
    </location>
</feature>
<feature type="non-terminal residue" evidence="2">
    <location>
        <position position="246"/>
    </location>
</feature>
<feature type="non-terminal residue" evidence="2">
    <location>
        <position position="1"/>
    </location>
</feature>
<evidence type="ECO:0000313" key="2">
    <source>
        <dbReference type="EMBL" id="CAA9493590.1"/>
    </source>
</evidence>
<feature type="compositionally biased region" description="Basic residues" evidence="1">
    <location>
        <begin position="96"/>
        <end position="112"/>
    </location>
</feature>
<feature type="compositionally biased region" description="Basic residues" evidence="1">
    <location>
        <begin position="164"/>
        <end position="175"/>
    </location>
</feature>
<feature type="compositionally biased region" description="Low complexity" evidence="1">
    <location>
        <begin position="185"/>
        <end position="216"/>
    </location>
</feature>
<feature type="region of interest" description="Disordered" evidence="1">
    <location>
        <begin position="1"/>
        <end position="246"/>
    </location>
</feature>
<accession>A0A6J4S9Q9</accession>